<evidence type="ECO:0000256" key="10">
    <source>
        <dbReference type="SAM" id="MobiDB-lite"/>
    </source>
</evidence>
<comment type="caution">
    <text evidence="12">The sequence shown here is derived from an EMBL/GenBank/DDBJ whole genome shotgun (WGS) entry which is preliminary data.</text>
</comment>
<dbReference type="GO" id="GO:0005737">
    <property type="term" value="C:cytoplasm"/>
    <property type="evidence" value="ECO:0007669"/>
    <property type="project" value="TreeGrafter"/>
</dbReference>
<dbReference type="PANTHER" id="PTHR47634">
    <property type="entry name" value="PROTEIN KINASE DOMAIN-CONTAINING PROTEIN-RELATED"/>
    <property type="match status" value="1"/>
</dbReference>
<dbReference type="GO" id="GO:0005524">
    <property type="term" value="F:ATP binding"/>
    <property type="evidence" value="ECO:0007669"/>
    <property type="project" value="UniProtKB-UniRule"/>
</dbReference>
<proteinExistence type="predicted"/>
<evidence type="ECO:0000256" key="3">
    <source>
        <dbReference type="ARBA" id="ARBA00022679"/>
    </source>
</evidence>
<dbReference type="GO" id="GO:0000245">
    <property type="term" value="P:spliceosomal complex assembly"/>
    <property type="evidence" value="ECO:0007669"/>
    <property type="project" value="TreeGrafter"/>
</dbReference>
<accession>A0AAV9WQD3</accession>
<dbReference type="InterPro" id="IPR011009">
    <property type="entry name" value="Kinase-like_dom_sf"/>
</dbReference>
<dbReference type="PROSITE" id="PS50011">
    <property type="entry name" value="PROTEIN_KINASE_DOM"/>
    <property type="match status" value="1"/>
</dbReference>
<dbReference type="SMART" id="SM00220">
    <property type="entry name" value="S_TKc"/>
    <property type="match status" value="1"/>
</dbReference>
<dbReference type="EMBL" id="JAVHJL010000001">
    <property type="protein sequence ID" value="KAK6512508.1"/>
    <property type="molecule type" value="Genomic_DNA"/>
</dbReference>
<dbReference type="GO" id="GO:0050684">
    <property type="term" value="P:regulation of mRNA processing"/>
    <property type="evidence" value="ECO:0007669"/>
    <property type="project" value="TreeGrafter"/>
</dbReference>
<evidence type="ECO:0000256" key="1">
    <source>
        <dbReference type="ARBA" id="ARBA00012513"/>
    </source>
</evidence>
<evidence type="ECO:0000256" key="7">
    <source>
        <dbReference type="ARBA" id="ARBA00047899"/>
    </source>
</evidence>
<dbReference type="InterPro" id="IPR017441">
    <property type="entry name" value="Protein_kinase_ATP_BS"/>
</dbReference>
<dbReference type="PROSITE" id="PS00107">
    <property type="entry name" value="PROTEIN_KINASE_ATP"/>
    <property type="match status" value="1"/>
</dbReference>
<feature type="binding site" evidence="9">
    <location>
        <position position="96"/>
    </location>
    <ligand>
        <name>ATP</name>
        <dbReference type="ChEBI" id="CHEBI:30616"/>
    </ligand>
</feature>
<protein>
    <recommendedName>
        <fullName evidence="1">non-specific serine/threonine protein kinase</fullName>
        <ecNumber evidence="1">2.7.11.1</ecNumber>
    </recommendedName>
</protein>
<keyword evidence="5" id="KW-0418">Kinase</keyword>
<keyword evidence="4 9" id="KW-0547">Nucleotide-binding</keyword>
<comment type="catalytic activity">
    <reaction evidence="7">
        <text>L-threonyl-[protein] + ATP = O-phospho-L-threonyl-[protein] + ADP + H(+)</text>
        <dbReference type="Rhea" id="RHEA:46608"/>
        <dbReference type="Rhea" id="RHEA-COMP:11060"/>
        <dbReference type="Rhea" id="RHEA-COMP:11605"/>
        <dbReference type="ChEBI" id="CHEBI:15378"/>
        <dbReference type="ChEBI" id="CHEBI:30013"/>
        <dbReference type="ChEBI" id="CHEBI:30616"/>
        <dbReference type="ChEBI" id="CHEBI:61977"/>
        <dbReference type="ChEBI" id="CHEBI:456216"/>
        <dbReference type="EC" id="2.7.11.1"/>
    </reaction>
</comment>
<evidence type="ECO:0000256" key="2">
    <source>
        <dbReference type="ARBA" id="ARBA00022527"/>
    </source>
</evidence>
<dbReference type="SUPFAM" id="SSF56112">
    <property type="entry name" value="Protein kinase-like (PK-like)"/>
    <property type="match status" value="1"/>
</dbReference>
<dbReference type="InterPro" id="IPR051334">
    <property type="entry name" value="SRPK"/>
</dbReference>
<dbReference type="GO" id="GO:0005634">
    <property type="term" value="C:nucleus"/>
    <property type="evidence" value="ECO:0007669"/>
    <property type="project" value="TreeGrafter"/>
</dbReference>
<keyword evidence="2" id="KW-0723">Serine/threonine-protein kinase</keyword>
<evidence type="ECO:0000256" key="9">
    <source>
        <dbReference type="PROSITE-ProRule" id="PRU10141"/>
    </source>
</evidence>
<evidence type="ECO:0000259" key="11">
    <source>
        <dbReference type="PROSITE" id="PS50011"/>
    </source>
</evidence>
<dbReference type="GO" id="GO:0004674">
    <property type="term" value="F:protein serine/threonine kinase activity"/>
    <property type="evidence" value="ECO:0007669"/>
    <property type="project" value="UniProtKB-KW"/>
</dbReference>
<feature type="compositionally biased region" description="Pro residues" evidence="10">
    <location>
        <begin position="26"/>
        <end position="37"/>
    </location>
</feature>
<comment type="catalytic activity">
    <reaction evidence="8">
        <text>L-seryl-[protein] + ATP = O-phospho-L-seryl-[protein] + ADP + H(+)</text>
        <dbReference type="Rhea" id="RHEA:17989"/>
        <dbReference type="Rhea" id="RHEA-COMP:9863"/>
        <dbReference type="Rhea" id="RHEA-COMP:11604"/>
        <dbReference type="ChEBI" id="CHEBI:15378"/>
        <dbReference type="ChEBI" id="CHEBI:29999"/>
        <dbReference type="ChEBI" id="CHEBI:30616"/>
        <dbReference type="ChEBI" id="CHEBI:83421"/>
        <dbReference type="ChEBI" id="CHEBI:456216"/>
        <dbReference type="EC" id="2.7.11.1"/>
    </reaction>
</comment>
<dbReference type="AlphaFoldDB" id="A0AAV9WQD3"/>
<sequence>MFGLIRKALRPQLQRSPWLSRLFKPPQDPESTEPPHPSSEDANIANHSVPGGFHPVSLDDKFNSGKYTVLRKLGYGRFSTVWLARDSEAEKFVALKILRADCYDGKKDIFESEILSKITQQSEKSTHPGRRHVSSLLDTFKHEGPNGNHVCYVFDVLGHNLGHHTWQFERARIPFRSVKLITKQVLLALDFLHTECGVIHTDLQPSNMLLELENPEGAIKKYLYETSPRIHPKNGALLHEAISTSDIDTIKEPRIRLIDYGVWNLLEGRKPITISWKELLDGPPPLDRPEGMSDSEVSAYIDFLSNILVIDPSRRKTAAQLLQHEWLQNA</sequence>
<dbReference type="PANTHER" id="PTHR47634:SF9">
    <property type="entry name" value="PROTEIN KINASE DOMAIN-CONTAINING PROTEIN-RELATED"/>
    <property type="match status" value="1"/>
</dbReference>
<feature type="domain" description="Protein kinase" evidence="11">
    <location>
        <begin position="67"/>
        <end position="327"/>
    </location>
</feature>
<dbReference type="Proteomes" id="UP001370758">
    <property type="component" value="Unassembled WGS sequence"/>
</dbReference>
<evidence type="ECO:0000313" key="13">
    <source>
        <dbReference type="Proteomes" id="UP001370758"/>
    </source>
</evidence>
<evidence type="ECO:0000256" key="8">
    <source>
        <dbReference type="ARBA" id="ARBA00048679"/>
    </source>
</evidence>
<organism evidence="12 13">
    <name type="scientific">Arthrobotrys musiformis</name>
    <dbReference type="NCBI Taxonomy" id="47236"/>
    <lineage>
        <taxon>Eukaryota</taxon>
        <taxon>Fungi</taxon>
        <taxon>Dikarya</taxon>
        <taxon>Ascomycota</taxon>
        <taxon>Pezizomycotina</taxon>
        <taxon>Orbiliomycetes</taxon>
        <taxon>Orbiliales</taxon>
        <taxon>Orbiliaceae</taxon>
        <taxon>Arthrobotrys</taxon>
    </lineage>
</organism>
<evidence type="ECO:0000256" key="6">
    <source>
        <dbReference type="ARBA" id="ARBA00022840"/>
    </source>
</evidence>
<evidence type="ECO:0000313" key="12">
    <source>
        <dbReference type="EMBL" id="KAK6512508.1"/>
    </source>
</evidence>
<name>A0AAV9WQD3_9PEZI</name>
<dbReference type="Gene3D" id="1.10.510.10">
    <property type="entry name" value="Transferase(Phosphotransferase) domain 1"/>
    <property type="match status" value="2"/>
</dbReference>
<evidence type="ECO:0000256" key="4">
    <source>
        <dbReference type="ARBA" id="ARBA00022741"/>
    </source>
</evidence>
<gene>
    <name evidence="12" type="ORF">TWF481_001392</name>
</gene>
<dbReference type="Pfam" id="PF00069">
    <property type="entry name" value="Pkinase"/>
    <property type="match status" value="1"/>
</dbReference>
<feature type="region of interest" description="Disordered" evidence="10">
    <location>
        <begin position="20"/>
        <end position="50"/>
    </location>
</feature>
<keyword evidence="6 9" id="KW-0067">ATP-binding</keyword>
<dbReference type="EC" id="2.7.11.1" evidence="1"/>
<keyword evidence="13" id="KW-1185">Reference proteome</keyword>
<evidence type="ECO:0000256" key="5">
    <source>
        <dbReference type="ARBA" id="ARBA00022777"/>
    </source>
</evidence>
<reference evidence="12 13" key="1">
    <citation type="submission" date="2023-08" db="EMBL/GenBank/DDBJ databases">
        <authorList>
            <person name="Palmer J.M."/>
        </authorList>
    </citation>
    <scope>NUCLEOTIDE SEQUENCE [LARGE SCALE GENOMIC DNA]</scope>
    <source>
        <strain evidence="12 13">TWF481</strain>
    </source>
</reference>
<dbReference type="InterPro" id="IPR000719">
    <property type="entry name" value="Prot_kinase_dom"/>
</dbReference>
<dbReference type="Gene3D" id="3.30.200.20">
    <property type="entry name" value="Phosphorylase Kinase, domain 1"/>
    <property type="match status" value="1"/>
</dbReference>
<keyword evidence="3" id="KW-0808">Transferase</keyword>